<accession>A0AA87AN61</accession>
<dbReference type="Pfam" id="PF00176">
    <property type="entry name" value="SNF2-rel_dom"/>
    <property type="match status" value="1"/>
</dbReference>
<evidence type="ECO:0000313" key="3">
    <source>
        <dbReference type="EMBL" id="EGF88489.1"/>
    </source>
</evidence>
<dbReference type="InterPro" id="IPR001650">
    <property type="entry name" value="Helicase_C-like"/>
</dbReference>
<protein>
    <recommendedName>
        <fullName evidence="5">Helicase C-terminal domain-containing protein</fullName>
    </recommendedName>
</protein>
<comment type="caution">
    <text evidence="3">The sequence shown here is derived from an EMBL/GenBank/DDBJ whole genome shotgun (WGS) entry which is preliminary data.</text>
</comment>
<dbReference type="GO" id="GO:0005524">
    <property type="term" value="F:ATP binding"/>
    <property type="evidence" value="ECO:0007669"/>
    <property type="project" value="InterPro"/>
</dbReference>
<dbReference type="InterPro" id="IPR027417">
    <property type="entry name" value="P-loop_NTPase"/>
</dbReference>
<dbReference type="Proteomes" id="UP000004773">
    <property type="component" value="Unassembled WGS sequence"/>
</dbReference>
<dbReference type="Gene3D" id="3.40.50.300">
    <property type="entry name" value="P-loop containing nucleotide triphosphate hydrolases"/>
    <property type="match status" value="1"/>
</dbReference>
<reference evidence="3 4" key="1">
    <citation type="submission" date="2011-03" db="EMBL/GenBank/DDBJ databases">
        <title>The Genome Sequence of Gemella haemolysans M341.</title>
        <authorList>
            <consortium name="The Broad Institute Genome Sequencing Platform"/>
            <consortium name="The Broad Institute Genome Sequencing Center for Infectious Disease"/>
            <person name="Earl A."/>
            <person name="Ward D."/>
            <person name="Feldgarden M."/>
            <person name="Gevers D."/>
            <person name="Sibley C.D."/>
            <person name="Field T.R."/>
            <person name="Grinwis M."/>
            <person name="Eshaghurshan C.S."/>
            <person name="Surette M.G."/>
            <person name="Young S.K."/>
            <person name="Zeng Q."/>
            <person name="Gargeya S."/>
            <person name="Fitzgerald M."/>
            <person name="Haas B."/>
            <person name="Abouelleil A."/>
            <person name="Alvarado L."/>
            <person name="Arachchi H.M."/>
            <person name="Berlin A."/>
            <person name="Brown A."/>
            <person name="Chapman S.B."/>
            <person name="Chen Z."/>
            <person name="Dunbar C."/>
            <person name="Freedman E."/>
            <person name="Gearin G."/>
            <person name="Gellesch M."/>
            <person name="Goldberg J."/>
            <person name="Griggs A."/>
            <person name="Gujja S."/>
            <person name="Heilman E.R."/>
            <person name="Heiman D."/>
            <person name="Howarth C."/>
            <person name="Larson L."/>
            <person name="Lui A."/>
            <person name="MacDonald P.J.P."/>
            <person name="Mehta T."/>
            <person name="Montmayeur A."/>
            <person name="Murphy C."/>
            <person name="Neiman D."/>
            <person name="Pearson M."/>
            <person name="Priest M."/>
            <person name="Roberts A."/>
            <person name="Saif S."/>
            <person name="Shea T."/>
            <person name="Shenoy N."/>
            <person name="Sisk P."/>
            <person name="Stolte C."/>
            <person name="Sykes S."/>
            <person name="White J."/>
            <person name="Yandava C."/>
            <person name="Wortman J."/>
            <person name="Nusbaum C."/>
            <person name="Birren B."/>
        </authorList>
    </citation>
    <scope>NUCLEOTIDE SEQUENCE [LARGE SCALE GENOMIC DNA]</scope>
    <source>
        <strain evidence="3 4">M341</strain>
    </source>
</reference>
<dbReference type="InterPro" id="IPR000330">
    <property type="entry name" value="SNF2_N"/>
</dbReference>
<evidence type="ECO:0000259" key="2">
    <source>
        <dbReference type="Pfam" id="PF00271"/>
    </source>
</evidence>
<evidence type="ECO:0008006" key="5">
    <source>
        <dbReference type="Google" id="ProtNLM"/>
    </source>
</evidence>
<feature type="domain" description="SNF2 N-terminal" evidence="1">
    <location>
        <begin position="6"/>
        <end position="169"/>
    </location>
</feature>
<evidence type="ECO:0000259" key="1">
    <source>
        <dbReference type="Pfam" id="PF00176"/>
    </source>
</evidence>
<dbReference type="Gene3D" id="3.40.50.10810">
    <property type="entry name" value="Tandem AAA-ATPase domain"/>
    <property type="match status" value="1"/>
</dbReference>
<feature type="domain" description="Helicase C-terminal" evidence="2">
    <location>
        <begin position="178"/>
        <end position="279"/>
    </location>
</feature>
<dbReference type="Pfam" id="PF00271">
    <property type="entry name" value="Helicase_C"/>
    <property type="match status" value="1"/>
</dbReference>
<name>A0AA87AN61_9BACL</name>
<gene>
    <name evidence="3" type="ORF">HMPREF0428_01007</name>
</gene>
<proteinExistence type="predicted"/>
<dbReference type="SUPFAM" id="SSF52540">
    <property type="entry name" value="P-loop containing nucleoside triphosphate hydrolases"/>
    <property type="match status" value="1"/>
</dbReference>
<sequence>MKLENFTLIIDESSVLGNSKTNISKTVQKLKFKNLILLSGTPTSGKYEKLWTQLNLLGWEIKENKFYDQFLNRTLLKRFGRTFYQINKNEPYKNVDRLKRKMREYGCVFMKTEEVFDLPKQNFIEMKVKNDKHYKEFEKHAVVEFKSKLFGEVEYVGDTQLKERLFLRQLASIHNENKKEKLKDIINSTEGRLIIFYNFNHEKEAIKSCIPKDRPISYVNGELVDKENYNNADNSITLMQYQAGAKGHNMQKANHLIFYSPTEKCEDYMQSIKRIHRIGQEKPCFYYKLVVQNSIEEDIYKALERGEDYTNELFNTRISRT</sequence>
<evidence type="ECO:0000313" key="4">
    <source>
        <dbReference type="Proteomes" id="UP000004773"/>
    </source>
</evidence>
<dbReference type="AlphaFoldDB" id="A0AA87AN61"/>
<organism evidence="3 4">
    <name type="scientific">Gemella haemolysans M341</name>
    <dbReference type="NCBI Taxonomy" id="562981"/>
    <lineage>
        <taxon>Bacteria</taxon>
        <taxon>Bacillati</taxon>
        <taxon>Bacillota</taxon>
        <taxon>Bacilli</taxon>
        <taxon>Bacillales</taxon>
        <taxon>Gemellaceae</taxon>
        <taxon>Gemella</taxon>
    </lineage>
</organism>
<dbReference type="PANTHER" id="PTHR10799">
    <property type="entry name" value="SNF2/RAD54 HELICASE FAMILY"/>
    <property type="match status" value="1"/>
</dbReference>
<dbReference type="InterPro" id="IPR038718">
    <property type="entry name" value="SNF2-like_sf"/>
</dbReference>
<dbReference type="EMBL" id="ACRO01000015">
    <property type="protein sequence ID" value="EGF88489.1"/>
    <property type="molecule type" value="Genomic_DNA"/>
</dbReference>